<evidence type="ECO:0000313" key="5">
    <source>
        <dbReference type="Proteomes" id="UP000321258"/>
    </source>
</evidence>
<accession>A0A512IP71</accession>
<dbReference type="Pfam" id="PF10145">
    <property type="entry name" value="PhageMin_Tail"/>
    <property type="match status" value="1"/>
</dbReference>
<dbReference type="OrthoDB" id="8019720at2"/>
<gene>
    <name evidence="4" type="ORF">MHA02_18920</name>
</gene>
<dbReference type="InterPro" id="IPR010090">
    <property type="entry name" value="Phage_tape_meas"/>
</dbReference>
<dbReference type="PANTHER" id="PTHR37813">
    <property type="entry name" value="FELS-2 PROPHAGE PROTEIN"/>
    <property type="match status" value="1"/>
</dbReference>
<organism evidence="4 5">
    <name type="scientific">Methylobacterium haplocladii</name>
    <dbReference type="NCBI Taxonomy" id="1176176"/>
    <lineage>
        <taxon>Bacteria</taxon>
        <taxon>Pseudomonadati</taxon>
        <taxon>Pseudomonadota</taxon>
        <taxon>Alphaproteobacteria</taxon>
        <taxon>Hyphomicrobiales</taxon>
        <taxon>Methylobacteriaceae</taxon>
        <taxon>Methylobacterium</taxon>
    </lineage>
</organism>
<reference evidence="4 5" key="1">
    <citation type="submission" date="2019-07" db="EMBL/GenBank/DDBJ databases">
        <title>Whole genome shotgun sequence of Methylobacterium haplocladii NBRC 107714.</title>
        <authorList>
            <person name="Hosoyama A."/>
            <person name="Uohara A."/>
            <person name="Ohji S."/>
            <person name="Ichikawa N."/>
        </authorList>
    </citation>
    <scope>NUCLEOTIDE SEQUENCE [LARGE SCALE GENOMIC DNA]</scope>
    <source>
        <strain evidence="4 5">NBRC 107714</strain>
    </source>
</reference>
<name>A0A512IP71_9HYPH</name>
<evidence type="ECO:0000256" key="1">
    <source>
        <dbReference type="ARBA" id="ARBA00022612"/>
    </source>
</evidence>
<proteinExistence type="predicted"/>
<evidence type="ECO:0000313" key="4">
    <source>
        <dbReference type="EMBL" id="GEO99504.1"/>
    </source>
</evidence>
<dbReference type="EMBL" id="BJZT01000018">
    <property type="protein sequence ID" value="GEO99504.1"/>
    <property type="molecule type" value="Genomic_DNA"/>
</dbReference>
<protein>
    <recommendedName>
        <fullName evidence="3">Phage tail tape measure protein domain-containing protein</fullName>
    </recommendedName>
</protein>
<dbReference type="PANTHER" id="PTHR37813:SF1">
    <property type="entry name" value="FELS-2 PROPHAGE PROTEIN"/>
    <property type="match status" value="1"/>
</dbReference>
<keyword evidence="1" id="KW-1188">Viral release from host cell</keyword>
<feature type="region of interest" description="Disordered" evidence="2">
    <location>
        <begin position="193"/>
        <end position="212"/>
    </location>
</feature>
<dbReference type="Proteomes" id="UP000321258">
    <property type="component" value="Unassembled WGS sequence"/>
</dbReference>
<evidence type="ECO:0000259" key="3">
    <source>
        <dbReference type="Pfam" id="PF10145"/>
    </source>
</evidence>
<comment type="caution">
    <text evidence="4">The sequence shown here is derived from an EMBL/GenBank/DDBJ whole genome shotgun (WGS) entry which is preliminary data.</text>
</comment>
<keyword evidence="5" id="KW-1185">Reference proteome</keyword>
<dbReference type="NCBIfam" id="TIGR01760">
    <property type="entry name" value="tape_meas_TP901"/>
    <property type="match status" value="1"/>
</dbReference>
<dbReference type="RefSeq" id="WP_147078392.1">
    <property type="nucleotide sequence ID" value="NZ_BJZT01000018.1"/>
</dbReference>
<evidence type="ECO:0000256" key="2">
    <source>
        <dbReference type="SAM" id="MobiDB-lite"/>
    </source>
</evidence>
<feature type="domain" description="Phage tail tape measure protein" evidence="3">
    <location>
        <begin position="265"/>
        <end position="450"/>
    </location>
</feature>
<sequence>MAGRVIEAKAVISGEDRLSKVLDGVNKKLRDVGKGAKVSADVDRLNKSLSGTKRQLEALDRINAAQSRLSSARLGLTGARAEADRIGSALATAKQVKDVKAVAELTARNRVAQRAVAQATSAVERQTSAVADARRAFAGFGVPVENLVAHERALRASVDQTTAAIRKQSLAQRDRERFAEAKALKLQRRQEALEAAMPSRPRPIPTPTRRMERGERSLGPLAGAIGAYEAADQYRKAAAFDRRLTMIGQTADATREQIDGLGSSVHELAQQTATPVDKLAGGLEALVAQGRSLKESLDFLPSVARTAAASGSEVDDIAKTADSVGTNFEIAGKQMQKAFDIMAAGGKAGQFELKDMARYLPSLGPAASAIGFKGEKGLSDLVAMLQTMRKGSGTAEEAVASMNNILAKMESDKTIKGFKALGIDAEAAFKKARKEGRNLVEVFEELVQKGLKGDRSRLGELIDDMEFKRGVQALMSYRGEWQKLSASLRDNSGGTVMRDLVQVTKDAQASLDRLSNSTARFTQALSRLADAGGISSGLGGAGKEFESIAIA</sequence>
<dbReference type="AlphaFoldDB" id="A0A512IP71"/>